<sequence>MTGKPKEAVPQSMNIPAPAEPIREVLIRVLEVPEAEPNLLSPALVSKANEIHVDDDRGSVCSSATSVLTDADREKWRQIITTESTLRTLLTEATVREDYERIRHDQRYERLFEPQKWDVIIRVLAPPEEDDENRPRFRKGSAASWDNRSRRSSLPTLYEFDSDVASTHTSGMVGVETVAVNKFDRRSSYRSDGVDMRSMSEFTCNDFVAPTRADSDVSGAYDDPAGSLMRSASQPSLARSASEFTERRWAVESNMMASSPEQTPVLARRAKSSDMLLVASTSSSFVASSSSVHHHQYHHHDRWGADSESSYK</sequence>
<evidence type="ECO:0000313" key="3">
    <source>
        <dbReference type="Proteomes" id="UP000494165"/>
    </source>
</evidence>
<organism evidence="2 3">
    <name type="scientific">Cloeon dipterum</name>
    <dbReference type="NCBI Taxonomy" id="197152"/>
    <lineage>
        <taxon>Eukaryota</taxon>
        <taxon>Metazoa</taxon>
        <taxon>Ecdysozoa</taxon>
        <taxon>Arthropoda</taxon>
        <taxon>Hexapoda</taxon>
        <taxon>Insecta</taxon>
        <taxon>Pterygota</taxon>
        <taxon>Palaeoptera</taxon>
        <taxon>Ephemeroptera</taxon>
        <taxon>Pisciforma</taxon>
        <taxon>Baetidae</taxon>
        <taxon>Cloeon</taxon>
    </lineage>
</organism>
<dbReference type="AlphaFoldDB" id="A0A8S1CR63"/>
<evidence type="ECO:0000256" key="1">
    <source>
        <dbReference type="SAM" id="MobiDB-lite"/>
    </source>
</evidence>
<proteinExistence type="predicted"/>
<comment type="caution">
    <text evidence="2">The sequence shown here is derived from an EMBL/GenBank/DDBJ whole genome shotgun (WGS) entry which is preliminary data.</text>
</comment>
<gene>
    <name evidence="2" type="ORF">CLODIP_2_CD14740</name>
</gene>
<evidence type="ECO:0000313" key="2">
    <source>
        <dbReference type="EMBL" id="CAB3371738.1"/>
    </source>
</evidence>
<feature type="region of interest" description="Disordered" evidence="1">
    <location>
        <begin position="129"/>
        <end position="148"/>
    </location>
</feature>
<keyword evidence="3" id="KW-1185">Reference proteome</keyword>
<reference evidence="2 3" key="1">
    <citation type="submission" date="2020-04" db="EMBL/GenBank/DDBJ databases">
        <authorList>
            <person name="Alioto T."/>
            <person name="Alioto T."/>
            <person name="Gomez Garrido J."/>
        </authorList>
    </citation>
    <scope>NUCLEOTIDE SEQUENCE [LARGE SCALE GENOMIC DNA]</scope>
</reference>
<dbReference type="OrthoDB" id="7409387at2759"/>
<dbReference type="Proteomes" id="UP000494165">
    <property type="component" value="Unassembled WGS sequence"/>
</dbReference>
<name>A0A8S1CR63_9INSE</name>
<accession>A0A8S1CR63</accession>
<protein>
    <submittedName>
        <fullName evidence="2">Uncharacterized protein</fullName>
    </submittedName>
</protein>
<dbReference type="EMBL" id="CADEPI010000065">
    <property type="protein sequence ID" value="CAB3371738.1"/>
    <property type="molecule type" value="Genomic_DNA"/>
</dbReference>